<dbReference type="KEGG" id="pgis:I6I06_05275"/>
<organism evidence="1 2">
    <name type="scientific">Paraburkholderia ginsengisoli</name>
    <dbReference type="NCBI Taxonomy" id="311231"/>
    <lineage>
        <taxon>Bacteria</taxon>
        <taxon>Pseudomonadati</taxon>
        <taxon>Pseudomonadota</taxon>
        <taxon>Betaproteobacteria</taxon>
        <taxon>Burkholderiales</taxon>
        <taxon>Burkholderiaceae</taxon>
        <taxon>Paraburkholderia</taxon>
    </lineage>
</organism>
<dbReference type="RefSeq" id="WP_157004132.1">
    <property type="nucleotide sequence ID" value="NZ_CP066075.1"/>
</dbReference>
<dbReference type="Proteomes" id="UP000595610">
    <property type="component" value="Chromosome 1"/>
</dbReference>
<protein>
    <submittedName>
        <fullName evidence="1">Uncharacterized protein</fullName>
    </submittedName>
</protein>
<name>A0A7T4N462_9BURK</name>
<reference evidence="1 2" key="1">
    <citation type="submission" date="2020-12" db="EMBL/GenBank/DDBJ databases">
        <title>FDA dAtabase for Regulatory Grade micrObial Sequences (FDA-ARGOS): Supporting development and validation of Infectious Disease Dx tests.</title>
        <authorList>
            <person name="Nelson B."/>
            <person name="Plummer A."/>
            <person name="Tallon L."/>
            <person name="Sadzewicz L."/>
            <person name="Zhao X."/>
            <person name="Boylan J."/>
            <person name="Ott S."/>
            <person name="Bowen H."/>
            <person name="Vavikolanu K."/>
            <person name="Mehta A."/>
            <person name="Aluvathingal J."/>
            <person name="Nadendla S."/>
            <person name="Myers T."/>
            <person name="Yan Y."/>
            <person name="Sichtig H."/>
        </authorList>
    </citation>
    <scope>NUCLEOTIDE SEQUENCE [LARGE SCALE GENOMIC DNA]</scope>
    <source>
        <strain evidence="1 2">FDAARGOS_1049</strain>
    </source>
</reference>
<sequence length="55" mass="6352">MINFDGFNGKILGNDEQNSFLEKENSELNAHKMASRLRRDPLRDVGFARPQMETL</sequence>
<evidence type="ECO:0000313" key="1">
    <source>
        <dbReference type="EMBL" id="QQC64888.1"/>
    </source>
</evidence>
<dbReference type="AlphaFoldDB" id="A0A7T4N462"/>
<gene>
    <name evidence="1" type="ORF">I6I06_05275</name>
</gene>
<keyword evidence="2" id="KW-1185">Reference proteome</keyword>
<dbReference type="EMBL" id="CP066075">
    <property type="protein sequence ID" value="QQC64888.1"/>
    <property type="molecule type" value="Genomic_DNA"/>
</dbReference>
<proteinExistence type="predicted"/>
<accession>A0A7T4N462</accession>
<evidence type="ECO:0000313" key="2">
    <source>
        <dbReference type="Proteomes" id="UP000595610"/>
    </source>
</evidence>